<evidence type="ECO:0000313" key="1">
    <source>
        <dbReference type="EMBL" id="JAH69422.1"/>
    </source>
</evidence>
<proteinExistence type="predicted"/>
<sequence>MVQGVNGKPFIYSRGVHTVNAEKCTSSHSHVRV</sequence>
<reference evidence="1" key="2">
    <citation type="journal article" date="2015" name="Fish Shellfish Immunol.">
        <title>Early steps in the European eel (Anguilla anguilla)-Vibrio vulnificus interaction in the gills: Role of the RtxA13 toxin.</title>
        <authorList>
            <person name="Callol A."/>
            <person name="Pajuelo D."/>
            <person name="Ebbesson L."/>
            <person name="Teles M."/>
            <person name="MacKenzie S."/>
            <person name="Amaro C."/>
        </authorList>
    </citation>
    <scope>NUCLEOTIDE SEQUENCE</scope>
</reference>
<dbReference type="EMBL" id="GBXM01039155">
    <property type="protein sequence ID" value="JAH69422.1"/>
    <property type="molecule type" value="Transcribed_RNA"/>
</dbReference>
<dbReference type="AlphaFoldDB" id="A0A0E9UUD4"/>
<name>A0A0E9UUD4_ANGAN</name>
<accession>A0A0E9UUD4</accession>
<reference evidence="1" key="1">
    <citation type="submission" date="2014-11" db="EMBL/GenBank/DDBJ databases">
        <authorList>
            <person name="Amaro Gonzalez C."/>
        </authorList>
    </citation>
    <scope>NUCLEOTIDE SEQUENCE</scope>
</reference>
<organism evidence="1">
    <name type="scientific">Anguilla anguilla</name>
    <name type="common">European freshwater eel</name>
    <name type="synonym">Muraena anguilla</name>
    <dbReference type="NCBI Taxonomy" id="7936"/>
    <lineage>
        <taxon>Eukaryota</taxon>
        <taxon>Metazoa</taxon>
        <taxon>Chordata</taxon>
        <taxon>Craniata</taxon>
        <taxon>Vertebrata</taxon>
        <taxon>Euteleostomi</taxon>
        <taxon>Actinopterygii</taxon>
        <taxon>Neopterygii</taxon>
        <taxon>Teleostei</taxon>
        <taxon>Anguilliformes</taxon>
        <taxon>Anguillidae</taxon>
        <taxon>Anguilla</taxon>
    </lineage>
</organism>
<protein>
    <submittedName>
        <fullName evidence="1">Uncharacterized protein</fullName>
    </submittedName>
</protein>